<dbReference type="RefSeq" id="WP_111221963.1">
    <property type="nucleotide sequence ID" value="NZ_CP117255.1"/>
</dbReference>
<feature type="transmembrane region" description="Helical" evidence="2">
    <location>
        <begin position="358"/>
        <end position="384"/>
    </location>
</feature>
<name>A0AAF1K6L0_9HYPH</name>
<protein>
    <submittedName>
        <fullName evidence="3">Phage tail tape measure protein</fullName>
    </submittedName>
</protein>
<sequence length="694" mass="72489">MSITADATVRLSLVDRLSGPIQRISARISTFGKRISFDRIGKSVNNLGRSFQGLGDGIARTSGRLATLFGVLGAGSAGAVAGAWGLAKSASDAGSEIHDMAAKLGTSTEALSEWHHVADQAGVQIETFDNAIAKMGINAALAGKGNKQLGQAFRSLGVHVKDAHGKMRSTDEILDDTVVALTKIKDPLSRNSAAFKIFGKAGAELGKILADGAPSIKATREEARRLGVVWSQDGANAADRLGDASTALGKRLKAFGTFVGAQLMPVFSEAVEGINAWFDANTGLIRSKILEWSGRLVSVIRDLFDPTSRIREQFDELGARISAVVDKMKPFVDFLGGPLNAALALIGFWVLAPTIAAVLSLAAAFTTLGVSVIGVAASAIGLAFSGFSKLFSGMAGTAAETGAAAGASYGSAFAKSMRGAVRLGLVGLGAYAAYEISKDVPTTKEEWQQRLAENKKSDDERNKAIMDNGGKTVNKALGFEFLRDKDGYETSPAKRLVDTLKGVFGLGTDAKAPPETAATRASKAQTGRSGTPGLIKTPEFFPGKAKDDNVAPTPPAETKQNYMPPLPGTKAAAQADKADRTRDTGEAEPLRAGSDRQRAEVDSVFRTSDAENARKAGFGGSTETMPGKTKDDILQPLVVHEPQQINSPFTANVYVTATTAAGVDGGAIAKAVESRLRAIASEQAADRGSSLNDE</sequence>
<feature type="transmembrane region" description="Helical" evidence="2">
    <location>
        <begin position="331"/>
        <end position="352"/>
    </location>
</feature>
<keyword evidence="2" id="KW-0812">Transmembrane</keyword>
<reference evidence="3 4" key="1">
    <citation type="journal article" date="2018" name="Sci. Rep.">
        <title>Rhizobium tumorigenes sp. nov., a novel plant tumorigenic bacterium isolated from cane gall tumors on thornless blackberry.</title>
        <authorList>
            <person name="Kuzmanovi N."/>
            <person name="Smalla K."/>
            <person name="Gronow S."/>
            <person name="PuBawska J."/>
        </authorList>
    </citation>
    <scope>NUCLEOTIDE SEQUENCE [LARGE SCALE GENOMIC DNA]</scope>
    <source>
        <strain evidence="3 4">1078</strain>
    </source>
</reference>
<dbReference type="KEGG" id="rtu:PR017_07080"/>
<evidence type="ECO:0000256" key="2">
    <source>
        <dbReference type="SAM" id="Phobius"/>
    </source>
</evidence>
<dbReference type="Proteomes" id="UP000249499">
    <property type="component" value="Chromosome"/>
</dbReference>
<reference evidence="4" key="2">
    <citation type="journal article" date="2023" name="MicrobiologyOpen">
        <title>Genomics of the tumorigenes clade of the family Rhizobiaceae and description of Rhizobium rhododendri sp. nov.</title>
        <authorList>
            <person name="Kuzmanovic N."/>
            <person name="diCenzo G.C."/>
            <person name="Bunk B."/>
            <person name="Sproeer C."/>
            <person name="Fruehling A."/>
            <person name="Neumann-Schaal M."/>
            <person name="Overmann J."/>
            <person name="Smalla K."/>
        </authorList>
    </citation>
    <scope>NUCLEOTIDE SEQUENCE [LARGE SCALE GENOMIC DNA]</scope>
    <source>
        <strain evidence="4">1078</strain>
    </source>
</reference>
<keyword evidence="2" id="KW-1133">Transmembrane helix</keyword>
<evidence type="ECO:0000313" key="4">
    <source>
        <dbReference type="Proteomes" id="UP000249499"/>
    </source>
</evidence>
<proteinExistence type="predicted"/>
<dbReference type="EMBL" id="CP117255">
    <property type="protein sequence ID" value="WFR96869.1"/>
    <property type="molecule type" value="Genomic_DNA"/>
</dbReference>
<evidence type="ECO:0000313" key="3">
    <source>
        <dbReference type="EMBL" id="WFR96869.1"/>
    </source>
</evidence>
<gene>
    <name evidence="3" type="ORF">PR017_07080</name>
</gene>
<keyword evidence="4" id="KW-1185">Reference proteome</keyword>
<accession>A0AAF1K6L0</accession>
<feature type="compositionally biased region" description="Basic and acidic residues" evidence="1">
    <location>
        <begin position="576"/>
        <end position="600"/>
    </location>
</feature>
<evidence type="ECO:0000256" key="1">
    <source>
        <dbReference type="SAM" id="MobiDB-lite"/>
    </source>
</evidence>
<dbReference type="AlphaFoldDB" id="A0AAF1K6L0"/>
<feature type="region of interest" description="Disordered" evidence="1">
    <location>
        <begin position="505"/>
        <end position="600"/>
    </location>
</feature>
<keyword evidence="2" id="KW-0472">Membrane</keyword>
<organism evidence="3 4">
    <name type="scientific">Rhizobium tumorigenes</name>
    <dbReference type="NCBI Taxonomy" id="2041385"/>
    <lineage>
        <taxon>Bacteria</taxon>
        <taxon>Pseudomonadati</taxon>
        <taxon>Pseudomonadota</taxon>
        <taxon>Alphaproteobacteria</taxon>
        <taxon>Hyphomicrobiales</taxon>
        <taxon>Rhizobiaceae</taxon>
        <taxon>Rhizobium/Agrobacterium group</taxon>
        <taxon>Rhizobium</taxon>
    </lineage>
</organism>